<protein>
    <submittedName>
        <fullName evidence="1">Uncharacterized protein</fullName>
    </submittedName>
</protein>
<organism evidence="1 2">
    <name type="scientific">Bacillus thuringiensis</name>
    <dbReference type="NCBI Taxonomy" id="1428"/>
    <lineage>
        <taxon>Bacteria</taxon>
        <taxon>Bacillati</taxon>
        <taxon>Bacillota</taxon>
        <taxon>Bacilli</taxon>
        <taxon>Bacillales</taxon>
        <taxon>Bacillaceae</taxon>
        <taxon>Bacillus</taxon>
        <taxon>Bacillus cereus group</taxon>
    </lineage>
</organism>
<evidence type="ECO:0000313" key="1">
    <source>
        <dbReference type="EMBL" id="OUA19852.1"/>
    </source>
</evidence>
<evidence type="ECO:0000313" key="2">
    <source>
        <dbReference type="Proteomes" id="UP000195077"/>
    </source>
</evidence>
<name>A0A9X6KMR1_BACTU</name>
<dbReference type="Proteomes" id="UP000195077">
    <property type="component" value="Unassembled WGS sequence"/>
</dbReference>
<accession>A0A9X6KMR1</accession>
<proteinExistence type="predicted"/>
<dbReference type="AlphaFoldDB" id="A0A9X6KMR1"/>
<comment type="caution">
    <text evidence="1">The sequence shown here is derived from an EMBL/GenBank/DDBJ whole genome shotgun (WGS) entry which is preliminary data.</text>
</comment>
<dbReference type="EMBL" id="NFEN01000134">
    <property type="protein sequence ID" value="OUA19852.1"/>
    <property type="molecule type" value="Genomic_DNA"/>
</dbReference>
<gene>
    <name evidence="1" type="ORF">BK775_24340</name>
</gene>
<sequence>MRLLLFMLLNQTTEEKDEEFIFWIKKNGNECYTSLDIINIERVRYGRDCCHDHHHCEHKEEHRDNCEK</sequence>
<reference evidence="1 2" key="1">
    <citation type="submission" date="2016-10" db="EMBL/GenBank/DDBJ databases">
        <title>Comparative genomics of Bacillus thuringiensis reveals a path to pathogens against multiple invertebrate hosts.</title>
        <authorList>
            <person name="Zheng J."/>
            <person name="Gao Q."/>
            <person name="Liu H."/>
            <person name="Peng D."/>
            <person name="Ruan L."/>
            <person name="Sun M."/>
        </authorList>
    </citation>
    <scope>NUCLEOTIDE SEQUENCE [LARGE SCALE GENOMIC DNA]</scope>
    <source>
        <strain evidence="1">I13</strain>
    </source>
</reference>